<dbReference type="EMBL" id="JAHUTI010052158">
    <property type="protein sequence ID" value="MED6249452.1"/>
    <property type="molecule type" value="Genomic_DNA"/>
</dbReference>
<organism evidence="2 3">
    <name type="scientific">Ataeniobius toweri</name>
    <dbReference type="NCBI Taxonomy" id="208326"/>
    <lineage>
        <taxon>Eukaryota</taxon>
        <taxon>Metazoa</taxon>
        <taxon>Chordata</taxon>
        <taxon>Craniata</taxon>
        <taxon>Vertebrata</taxon>
        <taxon>Euteleostomi</taxon>
        <taxon>Actinopterygii</taxon>
        <taxon>Neopterygii</taxon>
        <taxon>Teleostei</taxon>
        <taxon>Neoteleostei</taxon>
        <taxon>Acanthomorphata</taxon>
        <taxon>Ovalentaria</taxon>
        <taxon>Atherinomorphae</taxon>
        <taxon>Cyprinodontiformes</taxon>
        <taxon>Goodeidae</taxon>
        <taxon>Ataeniobius</taxon>
    </lineage>
</organism>
<evidence type="ECO:0000313" key="3">
    <source>
        <dbReference type="Proteomes" id="UP001345963"/>
    </source>
</evidence>
<protein>
    <submittedName>
        <fullName evidence="2">Uncharacterized protein</fullName>
    </submittedName>
</protein>
<keyword evidence="3" id="KW-1185">Reference proteome</keyword>
<evidence type="ECO:0000313" key="2">
    <source>
        <dbReference type="EMBL" id="MED6249452.1"/>
    </source>
</evidence>
<gene>
    <name evidence="2" type="ORF">ATANTOWER_014292</name>
</gene>
<accession>A0ABU7BFN2</accession>
<reference evidence="2 3" key="1">
    <citation type="submission" date="2021-07" db="EMBL/GenBank/DDBJ databases">
        <authorList>
            <person name="Palmer J.M."/>
        </authorList>
    </citation>
    <scope>NUCLEOTIDE SEQUENCE [LARGE SCALE GENOMIC DNA]</scope>
    <source>
        <strain evidence="2 3">AT_MEX2019</strain>
        <tissue evidence="2">Muscle</tissue>
    </source>
</reference>
<name>A0ABU7BFN2_9TELE</name>
<feature type="non-terminal residue" evidence="2">
    <location>
        <position position="89"/>
    </location>
</feature>
<dbReference type="Proteomes" id="UP001345963">
    <property type="component" value="Unassembled WGS sequence"/>
</dbReference>
<comment type="caution">
    <text evidence="2">The sequence shown here is derived from an EMBL/GenBank/DDBJ whole genome shotgun (WGS) entry which is preliminary data.</text>
</comment>
<feature type="compositionally biased region" description="Polar residues" evidence="1">
    <location>
        <begin position="66"/>
        <end position="77"/>
    </location>
</feature>
<feature type="region of interest" description="Disordered" evidence="1">
    <location>
        <begin position="53"/>
        <end position="89"/>
    </location>
</feature>
<proteinExistence type="predicted"/>
<sequence>SWTESHGSRCPHRTQLTLPKMLKVTECRMRTRQTGKKKKAALAVIPAAKAKPLKSLPTRLPPPSLVPQTPATPSGSSAERCWPVLCRPE</sequence>
<feature type="non-terminal residue" evidence="2">
    <location>
        <position position="1"/>
    </location>
</feature>
<evidence type="ECO:0000256" key="1">
    <source>
        <dbReference type="SAM" id="MobiDB-lite"/>
    </source>
</evidence>